<dbReference type="EMBL" id="CAJPDQ010000015">
    <property type="protein sequence ID" value="CAF9919927.1"/>
    <property type="molecule type" value="Genomic_DNA"/>
</dbReference>
<sequence>MSPVMATESIIRDLYPDLAEDILKSWYQVITHGMEASQVPCTGLAFSNLDDATSLSKDDLMSGDVVHPNYTAENMYLHFNESQKWYWLPDQSEDELLLFKTMDSGNPISWRV</sequence>
<evidence type="ECO:0000256" key="1">
    <source>
        <dbReference type="ARBA" id="ARBA00023604"/>
    </source>
</evidence>
<proteinExistence type="inferred from homology"/>
<dbReference type="PANTHER" id="PTHR34598:SF3">
    <property type="entry name" value="OXIDOREDUCTASE AN1597"/>
    <property type="match status" value="1"/>
</dbReference>
<evidence type="ECO:0000313" key="3">
    <source>
        <dbReference type="Proteomes" id="UP000664169"/>
    </source>
</evidence>
<dbReference type="PANTHER" id="PTHR34598">
    <property type="entry name" value="BLL6449 PROTEIN"/>
    <property type="match status" value="1"/>
</dbReference>
<keyword evidence="3" id="KW-1185">Reference proteome</keyword>
<protein>
    <submittedName>
        <fullName evidence="2">Uncharacterized protein</fullName>
    </submittedName>
</protein>
<evidence type="ECO:0000313" key="2">
    <source>
        <dbReference type="EMBL" id="CAF9919927.1"/>
    </source>
</evidence>
<reference evidence="2" key="1">
    <citation type="submission" date="2021-03" db="EMBL/GenBank/DDBJ databases">
        <authorList>
            <person name="Tagirdzhanova G."/>
        </authorList>
    </citation>
    <scope>NUCLEOTIDE SEQUENCE</scope>
</reference>
<comment type="caution">
    <text evidence="2">The sequence shown here is derived from an EMBL/GenBank/DDBJ whole genome shotgun (WGS) entry which is preliminary data.</text>
</comment>
<name>A0A8H3I9J2_9LECA</name>
<accession>A0A8H3I9J2</accession>
<gene>
    <name evidence="2" type="ORF">GOMPHAMPRED_001929</name>
</gene>
<dbReference type="Proteomes" id="UP000664169">
    <property type="component" value="Unassembled WGS sequence"/>
</dbReference>
<dbReference type="GO" id="GO:0016491">
    <property type="term" value="F:oxidoreductase activity"/>
    <property type="evidence" value="ECO:0007669"/>
    <property type="project" value="InterPro"/>
</dbReference>
<dbReference type="AlphaFoldDB" id="A0A8H3I9J2"/>
<dbReference type="InterPro" id="IPR044053">
    <property type="entry name" value="AsaB-like"/>
</dbReference>
<dbReference type="OrthoDB" id="412788at2759"/>
<organism evidence="2 3">
    <name type="scientific">Gomphillus americanus</name>
    <dbReference type="NCBI Taxonomy" id="1940652"/>
    <lineage>
        <taxon>Eukaryota</taxon>
        <taxon>Fungi</taxon>
        <taxon>Dikarya</taxon>
        <taxon>Ascomycota</taxon>
        <taxon>Pezizomycotina</taxon>
        <taxon>Lecanoromycetes</taxon>
        <taxon>OSLEUM clade</taxon>
        <taxon>Ostropomycetidae</taxon>
        <taxon>Ostropales</taxon>
        <taxon>Graphidaceae</taxon>
        <taxon>Gomphilloideae</taxon>
        <taxon>Gomphillus</taxon>
    </lineage>
</organism>
<comment type="similarity">
    <text evidence="1">Belongs to the asaB hydroxylase/desaturase family.</text>
</comment>